<dbReference type="GO" id="GO:0006508">
    <property type="term" value="P:proteolysis"/>
    <property type="evidence" value="ECO:0007669"/>
    <property type="project" value="InterPro"/>
</dbReference>
<feature type="transmembrane region" description="Helical" evidence="3">
    <location>
        <begin position="206"/>
        <end position="230"/>
    </location>
</feature>
<sequence>MLQYKKVKTAAHKAKTGSRAFTPPPSTPCNCCGRQHAPHSCPASESVCSCCGRTGHWTHTVRCPAKSTQCCLCGCIGHYDKCCSPMKPNGQQQRRKQRHGTSVFRPYSPGSQPQDPQQRPNHVRRVGSTPRSSTKRLQPINVTVTHGNVSARLQMLPDTGADVTVIGLEHLRHLGLSKHDLEPLPKARRFTADGSEMHSRSYGPDYVLVILLLVYLYGLQGATDLTYALAIRLVYLYGLQGATDLTYTLASRLVYLYGLQGAADLTYAQASHLIYLYGLQGATDLTYALASRLVYLHGCSTPQRLGPPPTTAIGGVEAPKRRAGQAVYWPGINSDIANTVQACGPCQVMRPSQQQEPLLSGDDPTRPFESVSADLFTSFLMEWQTKTEICDRRAANRAQDVVTRYNAHSRPLPRLKINEQVRLQDPTSLRWDKVGTIMGTGRSRDYKARLPSGPFMVDVFVKYNTAITSAAAVERLFSQGSDIMKAKRASLTSDNFGRLVFMKGNMDLLNVELSPEDSV</sequence>
<dbReference type="EC" id="2.7.7.49" evidence="1"/>
<proteinExistence type="predicted"/>
<dbReference type="AlphaFoldDB" id="A0A8J8WNL5"/>
<keyword evidence="3" id="KW-0812">Transmembrane</keyword>
<dbReference type="GO" id="GO:0004190">
    <property type="term" value="F:aspartic-type endopeptidase activity"/>
    <property type="evidence" value="ECO:0007669"/>
    <property type="project" value="InterPro"/>
</dbReference>
<dbReference type="GO" id="GO:0003964">
    <property type="term" value="F:RNA-directed DNA polymerase activity"/>
    <property type="evidence" value="ECO:0007669"/>
    <property type="project" value="UniProtKB-EC"/>
</dbReference>
<evidence type="ECO:0000313" key="5">
    <source>
        <dbReference type="EMBL" id="KAG0700521.1"/>
    </source>
</evidence>
<organism evidence="5 6">
    <name type="scientific">Chionoecetes opilio</name>
    <name type="common">Atlantic snow crab</name>
    <name type="synonym">Cancer opilio</name>
    <dbReference type="NCBI Taxonomy" id="41210"/>
    <lineage>
        <taxon>Eukaryota</taxon>
        <taxon>Metazoa</taxon>
        <taxon>Ecdysozoa</taxon>
        <taxon>Arthropoda</taxon>
        <taxon>Crustacea</taxon>
        <taxon>Multicrustacea</taxon>
        <taxon>Malacostraca</taxon>
        <taxon>Eumalacostraca</taxon>
        <taxon>Eucarida</taxon>
        <taxon>Decapoda</taxon>
        <taxon>Pleocyemata</taxon>
        <taxon>Brachyura</taxon>
        <taxon>Eubrachyura</taxon>
        <taxon>Majoidea</taxon>
        <taxon>Majidae</taxon>
        <taxon>Chionoecetes</taxon>
    </lineage>
</organism>
<evidence type="ECO:0000256" key="3">
    <source>
        <dbReference type="SAM" id="Phobius"/>
    </source>
</evidence>
<dbReference type="InterPro" id="IPR050951">
    <property type="entry name" value="Retrovirus_Pol_polyprotein"/>
</dbReference>
<dbReference type="Pfam" id="PF17921">
    <property type="entry name" value="Integrase_H2C2"/>
    <property type="match status" value="1"/>
</dbReference>
<dbReference type="Proteomes" id="UP000770661">
    <property type="component" value="Unassembled WGS sequence"/>
</dbReference>
<dbReference type="PANTHER" id="PTHR37984">
    <property type="entry name" value="PROTEIN CBG26694"/>
    <property type="match status" value="1"/>
</dbReference>
<name>A0A8J8WNL5_CHIOP</name>
<dbReference type="EMBL" id="JACEEZ010025466">
    <property type="protein sequence ID" value="KAG0700521.1"/>
    <property type="molecule type" value="Genomic_DNA"/>
</dbReference>
<feature type="domain" description="Peptidase A2" evidence="4">
    <location>
        <begin position="153"/>
        <end position="166"/>
    </location>
</feature>
<protein>
    <recommendedName>
        <fullName evidence="1">RNA-directed DNA polymerase</fullName>
        <ecNumber evidence="1">2.7.7.49</ecNumber>
    </recommendedName>
</protein>
<dbReference type="InterPro" id="IPR041588">
    <property type="entry name" value="Integrase_H2C2"/>
</dbReference>
<evidence type="ECO:0000259" key="4">
    <source>
        <dbReference type="PROSITE" id="PS50175"/>
    </source>
</evidence>
<dbReference type="OrthoDB" id="123934at2759"/>
<comment type="caution">
    <text evidence="5">The sequence shown here is derived from an EMBL/GenBank/DDBJ whole genome shotgun (WGS) entry which is preliminary data.</text>
</comment>
<keyword evidence="3" id="KW-1133">Transmembrane helix</keyword>
<evidence type="ECO:0000256" key="1">
    <source>
        <dbReference type="ARBA" id="ARBA00012493"/>
    </source>
</evidence>
<feature type="compositionally biased region" description="Polar residues" evidence="2">
    <location>
        <begin position="109"/>
        <end position="120"/>
    </location>
</feature>
<dbReference type="InterPro" id="IPR001995">
    <property type="entry name" value="Peptidase_A2_cat"/>
</dbReference>
<gene>
    <name evidence="5" type="ORF">GWK47_025541</name>
</gene>
<reference evidence="5" key="1">
    <citation type="submission" date="2020-07" db="EMBL/GenBank/DDBJ databases">
        <title>The High-quality genome of the commercially important snow crab, Chionoecetes opilio.</title>
        <authorList>
            <person name="Jeong J.-H."/>
            <person name="Ryu S."/>
        </authorList>
    </citation>
    <scope>NUCLEOTIDE SEQUENCE</scope>
    <source>
        <strain evidence="5">MADBK_172401_WGS</strain>
        <tissue evidence="5">Digestive gland</tissue>
    </source>
</reference>
<keyword evidence="3" id="KW-0472">Membrane</keyword>
<dbReference type="PROSITE" id="PS50175">
    <property type="entry name" value="ASP_PROT_RETROV"/>
    <property type="match status" value="1"/>
</dbReference>
<dbReference type="PANTHER" id="PTHR37984:SF7">
    <property type="entry name" value="INTEGRASE CATALYTIC DOMAIN-CONTAINING PROTEIN"/>
    <property type="match status" value="1"/>
</dbReference>
<keyword evidence="6" id="KW-1185">Reference proteome</keyword>
<evidence type="ECO:0000256" key="2">
    <source>
        <dbReference type="SAM" id="MobiDB-lite"/>
    </source>
</evidence>
<evidence type="ECO:0000313" key="6">
    <source>
        <dbReference type="Proteomes" id="UP000770661"/>
    </source>
</evidence>
<accession>A0A8J8WNL5</accession>
<feature type="region of interest" description="Disordered" evidence="2">
    <location>
        <begin position="87"/>
        <end position="135"/>
    </location>
</feature>